<dbReference type="GO" id="GO:0046983">
    <property type="term" value="F:protein dimerization activity"/>
    <property type="evidence" value="ECO:0007669"/>
    <property type="project" value="InterPro"/>
</dbReference>
<reference evidence="12" key="2">
    <citation type="submission" date="2020-09" db="EMBL/GenBank/DDBJ databases">
        <authorList>
            <person name="Sun Q."/>
            <person name="Zhou Y."/>
        </authorList>
    </citation>
    <scope>NUCLEOTIDE SEQUENCE</scope>
    <source>
        <strain evidence="12">CGMCC 1.12924</strain>
    </source>
</reference>
<dbReference type="InterPro" id="IPR013783">
    <property type="entry name" value="Ig-like_fold"/>
</dbReference>
<dbReference type="InterPro" id="IPR011712">
    <property type="entry name" value="Sig_transdc_His_kin_sub3_dim/P"/>
</dbReference>
<comment type="catalytic activity">
    <reaction evidence="1">
        <text>ATP + protein L-histidine = ADP + protein N-phospho-L-histidine.</text>
        <dbReference type="EC" id="2.7.13.3"/>
    </reaction>
</comment>
<dbReference type="Gene3D" id="2.60.40.10">
    <property type="entry name" value="Immunoglobulins"/>
    <property type="match status" value="1"/>
</dbReference>
<dbReference type="CDD" id="cd16917">
    <property type="entry name" value="HATPase_UhpB-NarQ-NarX-like"/>
    <property type="match status" value="1"/>
</dbReference>
<dbReference type="Gene3D" id="3.30.565.10">
    <property type="entry name" value="Histidine kinase-like ATPase, C-terminal domain"/>
    <property type="match status" value="1"/>
</dbReference>
<feature type="domain" description="Two component regulator three Y" evidence="10">
    <location>
        <begin position="692"/>
        <end position="746"/>
    </location>
</feature>
<feature type="domain" description="Signal transduction histidine kinase subgroup 3 dimerisation and phosphoacceptor" evidence="11">
    <location>
        <begin position="792"/>
        <end position="851"/>
    </location>
</feature>
<gene>
    <name evidence="12" type="ORF">GCM10011312_25880</name>
</gene>
<dbReference type="PANTHER" id="PTHR24421:SF10">
    <property type="entry name" value="NITRATE_NITRITE SENSOR PROTEIN NARQ"/>
    <property type="match status" value="1"/>
</dbReference>
<dbReference type="AlphaFoldDB" id="A0A8J2VF73"/>
<keyword evidence="7" id="KW-0067">ATP-binding</keyword>
<dbReference type="Pfam" id="PF07495">
    <property type="entry name" value="Y_Y_Y"/>
    <property type="match status" value="1"/>
</dbReference>
<keyword evidence="9" id="KW-1133">Transmembrane helix</keyword>
<dbReference type="PANTHER" id="PTHR24421">
    <property type="entry name" value="NITRATE/NITRITE SENSOR PROTEIN NARX-RELATED"/>
    <property type="match status" value="1"/>
</dbReference>
<dbReference type="InterPro" id="IPR036890">
    <property type="entry name" value="HATPase_C_sf"/>
</dbReference>
<accession>A0A8J2VF73</accession>
<dbReference type="Gene3D" id="1.20.5.1930">
    <property type="match status" value="1"/>
</dbReference>
<dbReference type="Pfam" id="PF07494">
    <property type="entry name" value="Reg_prop"/>
    <property type="match status" value="1"/>
</dbReference>
<evidence type="ECO:0000256" key="7">
    <source>
        <dbReference type="ARBA" id="ARBA00022840"/>
    </source>
</evidence>
<evidence type="ECO:0000256" key="2">
    <source>
        <dbReference type="ARBA" id="ARBA00012438"/>
    </source>
</evidence>
<evidence type="ECO:0000259" key="10">
    <source>
        <dbReference type="Pfam" id="PF07495"/>
    </source>
</evidence>
<dbReference type="InterPro" id="IPR050482">
    <property type="entry name" value="Sensor_HK_TwoCompSys"/>
</dbReference>
<keyword evidence="4" id="KW-0808">Transferase</keyword>
<keyword evidence="8" id="KW-0902">Two-component regulatory system</keyword>
<dbReference type="GO" id="GO:0016020">
    <property type="term" value="C:membrane"/>
    <property type="evidence" value="ECO:0007669"/>
    <property type="project" value="InterPro"/>
</dbReference>
<organism evidence="12 13">
    <name type="scientific">Planktosalinus lacus</name>
    <dbReference type="NCBI Taxonomy" id="1526573"/>
    <lineage>
        <taxon>Bacteria</taxon>
        <taxon>Pseudomonadati</taxon>
        <taxon>Bacteroidota</taxon>
        <taxon>Flavobacteriia</taxon>
        <taxon>Flavobacteriales</taxon>
        <taxon>Flavobacteriaceae</taxon>
        <taxon>Planktosalinus</taxon>
    </lineage>
</organism>
<proteinExistence type="predicted"/>
<keyword evidence="6 12" id="KW-0418">Kinase</keyword>
<protein>
    <recommendedName>
        <fullName evidence="2">histidine kinase</fullName>
        <ecNumber evidence="2">2.7.13.3</ecNumber>
    </recommendedName>
</protein>
<comment type="caution">
    <text evidence="12">The sequence shown here is derived from an EMBL/GenBank/DDBJ whole genome shotgun (WGS) entry which is preliminary data.</text>
</comment>
<evidence type="ECO:0000256" key="1">
    <source>
        <dbReference type="ARBA" id="ARBA00000085"/>
    </source>
</evidence>
<dbReference type="InterPro" id="IPR015943">
    <property type="entry name" value="WD40/YVTN_repeat-like_dom_sf"/>
</dbReference>
<name>A0A8J2VF73_9FLAO</name>
<dbReference type="SUPFAM" id="SSF50998">
    <property type="entry name" value="Quinoprotein alcohol dehydrogenase-like"/>
    <property type="match status" value="1"/>
</dbReference>
<dbReference type="EC" id="2.7.13.3" evidence="2"/>
<dbReference type="EMBL" id="BMGK01000014">
    <property type="protein sequence ID" value="GGE01241.1"/>
    <property type="molecule type" value="Genomic_DNA"/>
</dbReference>
<evidence type="ECO:0000259" key="11">
    <source>
        <dbReference type="Pfam" id="PF07730"/>
    </source>
</evidence>
<dbReference type="InterPro" id="IPR011047">
    <property type="entry name" value="Quinoprotein_ADH-like_sf"/>
</dbReference>
<keyword evidence="9" id="KW-0472">Membrane</keyword>
<evidence type="ECO:0000256" key="3">
    <source>
        <dbReference type="ARBA" id="ARBA00022553"/>
    </source>
</evidence>
<evidence type="ECO:0000256" key="4">
    <source>
        <dbReference type="ARBA" id="ARBA00022679"/>
    </source>
</evidence>
<dbReference type="GO" id="GO:0000155">
    <property type="term" value="F:phosphorelay sensor kinase activity"/>
    <property type="evidence" value="ECO:0007669"/>
    <property type="project" value="InterPro"/>
</dbReference>
<evidence type="ECO:0000256" key="8">
    <source>
        <dbReference type="ARBA" id="ARBA00023012"/>
    </source>
</evidence>
<dbReference type="Pfam" id="PF07730">
    <property type="entry name" value="HisKA_3"/>
    <property type="match status" value="1"/>
</dbReference>
<evidence type="ECO:0000313" key="12">
    <source>
        <dbReference type="EMBL" id="GGE01241.1"/>
    </source>
</evidence>
<keyword evidence="13" id="KW-1185">Reference proteome</keyword>
<dbReference type="InterPro" id="IPR011123">
    <property type="entry name" value="Y_Y_Y"/>
</dbReference>
<evidence type="ECO:0000256" key="9">
    <source>
        <dbReference type="SAM" id="Phobius"/>
    </source>
</evidence>
<feature type="transmembrane region" description="Helical" evidence="9">
    <location>
        <begin position="760"/>
        <end position="778"/>
    </location>
</feature>
<dbReference type="SUPFAM" id="SSF63829">
    <property type="entry name" value="Calcium-dependent phosphotriesterase"/>
    <property type="match status" value="1"/>
</dbReference>
<sequence>MNPFLFAQNTIQVKTLTTENGLHNRNVKAILQDTDGIMWLGTEQGIIKYDGNTFTIFNSNKNNPNFIPFEDIKQFQYNPLRQTLWYIANDRLFAFSLKSETFISHQRIVEEIKGKVIEILLDKNNNLWLIEGVEKPNSKPVQLLKKYDGEQIELIKSYERNTTGFTSLELTPKNTICWATINHGVTLFDQNGLILDNKILDTYDWLGKDLHFGESFFNAKGQHYYFPISSGGIDLYEDFEFIGTLFKHQEPFYKAVENTNGGIWFATKKELFYLNPSGEIKNYTTDINAKLDYENINHLFIDATNLLWIATDNGLIKVKQNLQNFQSILKNKNEGWGRSFRSIFPLKNGNLAALCETEWQLYEISKNDAAKPIPFKNLGLKLHNAKFFVSDTSNNKAYSVNDELIEINFEDTSIKTFPQFEPFLDGTEPNPIIQLNTGELLTGHRLSKLIRIQPETKAYKPLFKTPPKEDQYILRCFEQSQLDPETIWVGTQNHGILKLNLNGSIEKIYTIHSIPALSKNIILSLNEVNSKLYIGTYGGGINILDLKNQQLQVINQERGLTNDNVVSILTIDTNKIIAATYKGLNLIDLDKNSFQKFFEQDGITHNEFNYTSAYKSESDQFYFGGLNGITKFSVENLSKKRDLPAMNLTQIELFNQQKDSLIQLTKWNQKPVVLSPYDINLKVDWSIPDYFHKDYYSYYTKMEGLENQWFYQGHTNSIRYNQLPAGSYELKIKAVDINGNESKAGLMIPIVVNPIFYKTWWFLLLMILCIAVIIYSVFQYRLHQAMEMERLRTKISSDLHDDVGSMLTGLAMQTEMLEMQATNPNQKNKLHKITHLSRSTISHMRDLVWSIDSRRDTLGNLVERMHELAEELLLPAGISYQIDIDDLNLQKKINFNSRRNLYLIYKEAINNIIKHSDAKQVKIKLNINKGNCEFSIKDNGHIKVKKQVSGFGLANMKMRAQSINADLKFDLEDGFGIYLFIPNVA</sequence>
<dbReference type="SUPFAM" id="SSF55874">
    <property type="entry name" value="ATPase domain of HSP90 chaperone/DNA topoisomerase II/histidine kinase"/>
    <property type="match status" value="1"/>
</dbReference>
<dbReference type="GO" id="GO:0005524">
    <property type="term" value="F:ATP binding"/>
    <property type="evidence" value="ECO:0007669"/>
    <property type="project" value="UniProtKB-KW"/>
</dbReference>
<evidence type="ECO:0000313" key="13">
    <source>
        <dbReference type="Proteomes" id="UP000652231"/>
    </source>
</evidence>
<dbReference type="InterPro" id="IPR011110">
    <property type="entry name" value="Reg_prop"/>
</dbReference>
<keyword evidence="3" id="KW-0597">Phosphoprotein</keyword>
<dbReference type="Gene3D" id="2.130.10.10">
    <property type="entry name" value="YVTN repeat-like/Quinoprotein amine dehydrogenase"/>
    <property type="match status" value="3"/>
</dbReference>
<evidence type="ECO:0000256" key="5">
    <source>
        <dbReference type="ARBA" id="ARBA00022741"/>
    </source>
</evidence>
<keyword evidence="5" id="KW-0547">Nucleotide-binding</keyword>
<evidence type="ECO:0000256" key="6">
    <source>
        <dbReference type="ARBA" id="ARBA00022777"/>
    </source>
</evidence>
<keyword evidence="9" id="KW-0812">Transmembrane</keyword>
<dbReference type="Proteomes" id="UP000652231">
    <property type="component" value="Unassembled WGS sequence"/>
</dbReference>
<reference evidence="12" key="1">
    <citation type="journal article" date="2014" name="Int. J. Syst. Evol. Microbiol.">
        <title>Complete genome sequence of Corynebacterium casei LMG S-19264T (=DSM 44701T), isolated from a smear-ripened cheese.</title>
        <authorList>
            <consortium name="US DOE Joint Genome Institute (JGI-PGF)"/>
            <person name="Walter F."/>
            <person name="Albersmeier A."/>
            <person name="Kalinowski J."/>
            <person name="Ruckert C."/>
        </authorList>
    </citation>
    <scope>NUCLEOTIDE SEQUENCE</scope>
    <source>
        <strain evidence="12">CGMCC 1.12924</strain>
    </source>
</reference>